<proteinExistence type="predicted"/>
<feature type="transmembrane region" description="Helical" evidence="3">
    <location>
        <begin position="119"/>
        <end position="138"/>
    </location>
</feature>
<evidence type="ECO:0000259" key="4">
    <source>
        <dbReference type="PROSITE" id="PS50887"/>
    </source>
</evidence>
<dbReference type="STRING" id="502682.BMF35_a0257"/>
<evidence type="ECO:0000313" key="5">
    <source>
        <dbReference type="EMBL" id="KLE33505.1"/>
    </source>
</evidence>
<dbReference type="PATRIC" id="fig|502682.8.peg.1281"/>
<dbReference type="Proteomes" id="UP000053070">
    <property type="component" value="Unassembled WGS sequence"/>
</dbReference>
<dbReference type="PANTHER" id="PTHR45138">
    <property type="entry name" value="REGULATORY COMPONENTS OF SENSORY TRANSDUCTION SYSTEM"/>
    <property type="match status" value="1"/>
</dbReference>
<dbReference type="Gene3D" id="3.30.70.270">
    <property type="match status" value="1"/>
</dbReference>
<dbReference type="GO" id="GO:0005886">
    <property type="term" value="C:plasma membrane"/>
    <property type="evidence" value="ECO:0007669"/>
    <property type="project" value="TreeGrafter"/>
</dbReference>
<feature type="transmembrane region" description="Helical" evidence="3">
    <location>
        <begin position="145"/>
        <end position="170"/>
    </location>
</feature>
<dbReference type="InterPro" id="IPR000160">
    <property type="entry name" value="GGDEF_dom"/>
</dbReference>
<dbReference type="EC" id="2.7.7.65" evidence="1"/>
<dbReference type="SUPFAM" id="SSF55073">
    <property type="entry name" value="Nucleotide cyclase"/>
    <property type="match status" value="1"/>
</dbReference>
<dbReference type="SMART" id="SM00267">
    <property type="entry name" value="GGDEF"/>
    <property type="match status" value="1"/>
</dbReference>
<dbReference type="NCBIfam" id="TIGR00254">
    <property type="entry name" value="GGDEF"/>
    <property type="match status" value="1"/>
</dbReference>
<keyword evidence="6" id="KW-1185">Reference proteome</keyword>
<feature type="domain" description="GGDEF" evidence="4">
    <location>
        <begin position="249"/>
        <end position="381"/>
    </location>
</feature>
<dbReference type="PANTHER" id="PTHR45138:SF9">
    <property type="entry name" value="DIGUANYLATE CYCLASE DGCM-RELATED"/>
    <property type="match status" value="1"/>
</dbReference>
<sequence>MSGASAFFILIPAMYALFTTALIVIAFVDRRLIAARWAALGFFVAFVSILVDGLRDPGGDRWVSWFTVATHFLPLLIMVQAFLSRHGKNAPAWACALFVLASIYVMPNMPWAPPNWLRGVLVQATCATIIASGLLPLWRYRRQSVVDLIAFAAIALACLSYVGRSVVIYITPIGESAEAIQQFYNGLNIAFHSASALMGMTVGIVLMMTIGSDIVRLRMEESEIDPLTGLANRRRLERVNAQDAAGKLSVGGVIAVDLDHFKRVNDSFGHDAGDEVLRKVGSKLNKLFGELGTVCRTGGEEFVILLDRDHVAAISQLSSAARVAIAGLRFDGVLSAVTVTASVGFHERGEDEEIGNAIRRADQAVYCAKTDGRNRVVGVMNDKGFHVLRAVA</sequence>
<dbReference type="EMBL" id="LBHC01000001">
    <property type="protein sequence ID" value="KLE33505.1"/>
    <property type="molecule type" value="Genomic_DNA"/>
</dbReference>
<feature type="transmembrane region" description="Helical" evidence="3">
    <location>
        <begin position="190"/>
        <end position="210"/>
    </location>
</feature>
<feature type="transmembrane region" description="Helical" evidence="3">
    <location>
        <begin position="34"/>
        <end position="51"/>
    </location>
</feature>
<reference evidence="5 6" key="1">
    <citation type="submission" date="2015-04" db="EMBL/GenBank/DDBJ databases">
        <title>The draft genome sequence of Erythrobacr gangjinensis K7-2.</title>
        <authorList>
            <person name="Zhuang L."/>
            <person name="Liu Y."/>
            <person name="Shao Z."/>
        </authorList>
    </citation>
    <scope>NUCLEOTIDE SEQUENCE [LARGE SCALE GENOMIC DNA]</scope>
    <source>
        <strain evidence="5 6">K7-2</strain>
    </source>
</reference>
<accession>A0A0G9MS16</accession>
<comment type="caution">
    <text evidence="5">The sequence shown here is derived from an EMBL/GenBank/DDBJ whole genome shotgun (WGS) entry which is preliminary data.</text>
</comment>
<name>A0A0G9MS16_9SPHN</name>
<feature type="transmembrane region" description="Helical" evidence="3">
    <location>
        <begin position="90"/>
        <end position="107"/>
    </location>
</feature>
<feature type="transmembrane region" description="Helical" evidence="3">
    <location>
        <begin position="63"/>
        <end position="83"/>
    </location>
</feature>
<evidence type="ECO:0000313" key="6">
    <source>
        <dbReference type="Proteomes" id="UP000053070"/>
    </source>
</evidence>
<protein>
    <recommendedName>
        <fullName evidence="1">diguanylate cyclase</fullName>
        <ecNumber evidence="1">2.7.7.65</ecNumber>
    </recommendedName>
</protein>
<dbReference type="PROSITE" id="PS50887">
    <property type="entry name" value="GGDEF"/>
    <property type="match status" value="1"/>
</dbReference>
<dbReference type="CDD" id="cd01949">
    <property type="entry name" value="GGDEF"/>
    <property type="match status" value="1"/>
</dbReference>
<dbReference type="GO" id="GO:0043709">
    <property type="term" value="P:cell adhesion involved in single-species biofilm formation"/>
    <property type="evidence" value="ECO:0007669"/>
    <property type="project" value="TreeGrafter"/>
</dbReference>
<organism evidence="5 6">
    <name type="scientific">Aurantiacibacter gangjinensis</name>
    <dbReference type="NCBI Taxonomy" id="502682"/>
    <lineage>
        <taxon>Bacteria</taxon>
        <taxon>Pseudomonadati</taxon>
        <taxon>Pseudomonadota</taxon>
        <taxon>Alphaproteobacteria</taxon>
        <taxon>Sphingomonadales</taxon>
        <taxon>Erythrobacteraceae</taxon>
        <taxon>Aurantiacibacter</taxon>
    </lineage>
</organism>
<dbReference type="InterPro" id="IPR050469">
    <property type="entry name" value="Diguanylate_Cyclase"/>
</dbReference>
<evidence type="ECO:0000256" key="1">
    <source>
        <dbReference type="ARBA" id="ARBA00012528"/>
    </source>
</evidence>
<evidence type="ECO:0000256" key="2">
    <source>
        <dbReference type="ARBA" id="ARBA00034247"/>
    </source>
</evidence>
<dbReference type="GO" id="GO:1902201">
    <property type="term" value="P:negative regulation of bacterial-type flagellum-dependent cell motility"/>
    <property type="evidence" value="ECO:0007669"/>
    <property type="project" value="TreeGrafter"/>
</dbReference>
<dbReference type="InterPro" id="IPR043128">
    <property type="entry name" value="Rev_trsase/Diguanyl_cyclase"/>
</dbReference>
<dbReference type="GO" id="GO:0052621">
    <property type="term" value="F:diguanylate cyclase activity"/>
    <property type="evidence" value="ECO:0007669"/>
    <property type="project" value="UniProtKB-EC"/>
</dbReference>
<dbReference type="AlphaFoldDB" id="A0A0G9MS16"/>
<dbReference type="InterPro" id="IPR029787">
    <property type="entry name" value="Nucleotide_cyclase"/>
</dbReference>
<keyword evidence="3" id="KW-0472">Membrane</keyword>
<comment type="catalytic activity">
    <reaction evidence="2">
        <text>2 GTP = 3',3'-c-di-GMP + 2 diphosphate</text>
        <dbReference type="Rhea" id="RHEA:24898"/>
        <dbReference type="ChEBI" id="CHEBI:33019"/>
        <dbReference type="ChEBI" id="CHEBI:37565"/>
        <dbReference type="ChEBI" id="CHEBI:58805"/>
        <dbReference type="EC" id="2.7.7.65"/>
    </reaction>
</comment>
<evidence type="ECO:0000256" key="3">
    <source>
        <dbReference type="SAM" id="Phobius"/>
    </source>
</evidence>
<dbReference type="OrthoDB" id="9812260at2"/>
<keyword evidence="3" id="KW-1133">Transmembrane helix</keyword>
<keyword evidence="3" id="KW-0812">Transmembrane</keyword>
<gene>
    <name evidence="5" type="ORF">AAW01_06270</name>
</gene>
<dbReference type="Pfam" id="PF00990">
    <property type="entry name" value="GGDEF"/>
    <property type="match status" value="1"/>
</dbReference>
<feature type="transmembrane region" description="Helical" evidence="3">
    <location>
        <begin position="6"/>
        <end position="27"/>
    </location>
</feature>